<dbReference type="InterPro" id="IPR052711">
    <property type="entry name" value="Zinc_ADH-like"/>
</dbReference>
<accession>A0A6L9UEV6</accession>
<organism evidence="2 3">
    <name type="scientific">Rhizobium lusitanum</name>
    <dbReference type="NCBI Taxonomy" id="293958"/>
    <lineage>
        <taxon>Bacteria</taxon>
        <taxon>Pseudomonadati</taxon>
        <taxon>Pseudomonadota</taxon>
        <taxon>Alphaproteobacteria</taxon>
        <taxon>Hyphomicrobiales</taxon>
        <taxon>Rhizobiaceae</taxon>
        <taxon>Rhizobium/Agrobacterium group</taxon>
        <taxon>Rhizobium</taxon>
    </lineage>
</organism>
<dbReference type="AlphaFoldDB" id="A0A6L9UEV6"/>
<evidence type="ECO:0000313" key="2">
    <source>
        <dbReference type="EMBL" id="NEI74513.1"/>
    </source>
</evidence>
<dbReference type="Gene3D" id="3.90.180.10">
    <property type="entry name" value="Medium-chain alcohol dehydrogenases, catalytic domain"/>
    <property type="match status" value="1"/>
</dbReference>
<dbReference type="PANTHER" id="PTHR45033">
    <property type="match status" value="1"/>
</dbReference>
<comment type="caution">
    <text evidence="2">The sequence shown here is derived from an EMBL/GenBank/DDBJ whole genome shotgun (WGS) entry which is preliminary data.</text>
</comment>
<dbReference type="GO" id="GO:0016491">
    <property type="term" value="F:oxidoreductase activity"/>
    <property type="evidence" value="ECO:0007669"/>
    <property type="project" value="InterPro"/>
</dbReference>
<evidence type="ECO:0000259" key="1">
    <source>
        <dbReference type="SMART" id="SM00829"/>
    </source>
</evidence>
<name>A0A6L9UEV6_9HYPH</name>
<dbReference type="RefSeq" id="WP_163993857.1">
    <property type="nucleotide sequence ID" value="NZ_WUEY01000032.1"/>
</dbReference>
<protein>
    <submittedName>
        <fullName evidence="2">Zinc-binding dehydrogenase</fullName>
    </submittedName>
</protein>
<gene>
    <name evidence="2" type="ORF">GR212_33745</name>
</gene>
<reference evidence="2 3" key="1">
    <citation type="submission" date="2019-12" db="EMBL/GenBank/DDBJ databases">
        <title>Rhizobium genotypes associated with high levels of biological nitrogen fixation by grain legumes in a temperate-maritime cropping system.</title>
        <authorList>
            <person name="Maluk M."/>
            <person name="Francesc Ferrando Molina F."/>
            <person name="Lopez Del Egido L."/>
            <person name="Lafos M."/>
            <person name="Langarica-Fuentes A."/>
            <person name="Gebre Yohannes G."/>
            <person name="Young M.W."/>
            <person name="Martin P."/>
            <person name="Gantlett R."/>
            <person name="Kenicer G."/>
            <person name="Hawes C."/>
            <person name="Begg G.S."/>
            <person name="Quilliam R.S."/>
            <person name="Squire G.R."/>
            <person name="Poole P.S."/>
            <person name="Young P.W."/>
            <person name="Iannetta P.M."/>
            <person name="James E.K."/>
        </authorList>
    </citation>
    <scope>NUCLEOTIDE SEQUENCE [LARGE SCALE GENOMIC DNA]</scope>
    <source>
        <strain evidence="2 3">JHI1118</strain>
    </source>
</reference>
<dbReference type="InterPro" id="IPR036291">
    <property type="entry name" value="NAD(P)-bd_dom_sf"/>
</dbReference>
<dbReference type="InterPro" id="IPR011032">
    <property type="entry name" value="GroES-like_sf"/>
</dbReference>
<proteinExistence type="predicted"/>
<feature type="domain" description="Enoyl reductase (ER)" evidence="1">
    <location>
        <begin position="13"/>
        <end position="321"/>
    </location>
</feature>
<dbReference type="Pfam" id="PF08240">
    <property type="entry name" value="ADH_N"/>
    <property type="match status" value="1"/>
</dbReference>
<dbReference type="SUPFAM" id="SSF50129">
    <property type="entry name" value="GroES-like"/>
    <property type="match status" value="1"/>
</dbReference>
<dbReference type="InterPro" id="IPR013154">
    <property type="entry name" value="ADH-like_N"/>
</dbReference>
<dbReference type="SUPFAM" id="SSF51735">
    <property type="entry name" value="NAD(P)-binding Rossmann-fold domains"/>
    <property type="match status" value="1"/>
</dbReference>
<dbReference type="Pfam" id="PF00107">
    <property type="entry name" value="ADH_zinc_N"/>
    <property type="match status" value="1"/>
</dbReference>
<dbReference type="PANTHER" id="PTHR45033:SF3">
    <property type="entry name" value="DEHYDROGENASE, PUTATIVE (AFU_ORTHOLOGUE AFUA_2G13270)-RELATED"/>
    <property type="match status" value="1"/>
</dbReference>
<dbReference type="InterPro" id="IPR013149">
    <property type="entry name" value="ADH-like_C"/>
</dbReference>
<dbReference type="InterPro" id="IPR020843">
    <property type="entry name" value="ER"/>
</dbReference>
<dbReference type="SMART" id="SM00829">
    <property type="entry name" value="PKS_ER"/>
    <property type="match status" value="1"/>
</dbReference>
<dbReference type="EMBL" id="WUEY01000032">
    <property type="protein sequence ID" value="NEI74513.1"/>
    <property type="molecule type" value="Genomic_DNA"/>
</dbReference>
<sequence length="335" mass="35839">MFAVYAENPSRENPLSALRIGEQPAPMIREGWVRVKISHASLNRHDLFILQGITHHPEPLRFPIILGNDGAGTLDNGTPIAIYPVVGSDDWRGTETLDPHWHIFSEFLPGTFADTIAIPRRNAIPIPDGISMEVASVLGTAWLTAYRALFVRAGMMPDQRLLVQGARGSMATALIQLAAAAGIEVWATSRDDPGSTYAEPIGASRTFRAGEPLPRKVDVVVDNVGPATWEHSLSSVARNGTIILAGVTTGSEVGLPLLKTVSQQLSLLGSIMGTRNDMVNMINFIGMSGIKPHIGGIYPMADAAAALRDMIEGSRKGKLVLAAEGSLGARNDAQR</sequence>
<dbReference type="Proteomes" id="UP000483035">
    <property type="component" value="Unassembled WGS sequence"/>
</dbReference>
<evidence type="ECO:0000313" key="3">
    <source>
        <dbReference type="Proteomes" id="UP000483035"/>
    </source>
</evidence>